<dbReference type="PROSITE" id="PS01228">
    <property type="entry name" value="COF_1"/>
    <property type="match status" value="1"/>
</dbReference>
<dbReference type="SUPFAM" id="SSF56784">
    <property type="entry name" value="HAD-like"/>
    <property type="match status" value="1"/>
</dbReference>
<dbReference type="SFLD" id="SFLDS00003">
    <property type="entry name" value="Haloacid_Dehalogenase"/>
    <property type="match status" value="1"/>
</dbReference>
<organism evidence="1 2">
    <name type="scientific">Marinicrinis sediminis</name>
    <dbReference type="NCBI Taxonomy" id="1652465"/>
    <lineage>
        <taxon>Bacteria</taxon>
        <taxon>Bacillati</taxon>
        <taxon>Bacillota</taxon>
        <taxon>Bacilli</taxon>
        <taxon>Bacillales</taxon>
        <taxon>Paenibacillaceae</taxon>
    </lineage>
</organism>
<evidence type="ECO:0000313" key="2">
    <source>
        <dbReference type="Proteomes" id="UP001597497"/>
    </source>
</evidence>
<gene>
    <name evidence="1" type="ORF">ACFSUC_03570</name>
</gene>
<dbReference type="GO" id="GO:0016787">
    <property type="term" value="F:hydrolase activity"/>
    <property type="evidence" value="ECO:0007669"/>
    <property type="project" value="UniProtKB-KW"/>
</dbReference>
<dbReference type="PANTHER" id="PTHR10000">
    <property type="entry name" value="PHOSPHOSERINE PHOSPHATASE"/>
    <property type="match status" value="1"/>
</dbReference>
<dbReference type="InterPro" id="IPR023214">
    <property type="entry name" value="HAD_sf"/>
</dbReference>
<proteinExistence type="predicted"/>
<name>A0ABW5R6N7_9BACL</name>
<dbReference type="InterPro" id="IPR036412">
    <property type="entry name" value="HAD-like_sf"/>
</dbReference>
<reference evidence="2" key="1">
    <citation type="journal article" date="2019" name="Int. J. Syst. Evol. Microbiol.">
        <title>The Global Catalogue of Microorganisms (GCM) 10K type strain sequencing project: providing services to taxonomists for standard genome sequencing and annotation.</title>
        <authorList>
            <consortium name="The Broad Institute Genomics Platform"/>
            <consortium name="The Broad Institute Genome Sequencing Center for Infectious Disease"/>
            <person name="Wu L."/>
            <person name="Ma J."/>
        </authorList>
    </citation>
    <scope>NUCLEOTIDE SEQUENCE [LARGE SCALE GENOMIC DNA]</scope>
    <source>
        <strain evidence="2">KCTC 33676</strain>
    </source>
</reference>
<protein>
    <submittedName>
        <fullName evidence="1">Cof-type HAD-IIB family hydrolase</fullName>
        <ecNumber evidence="1">3.1.3.-</ecNumber>
    </submittedName>
</protein>
<dbReference type="EC" id="3.1.3.-" evidence="1"/>
<keyword evidence="2" id="KW-1185">Reference proteome</keyword>
<sequence>MDMAYKLLALDMDGTLLTEEKTISNENKAWLKRAEEAGVTVCLSTGRGIFSIEPYLEELQLLSPIVTVNGSEVWEAPGKLLERHEMKIDWIRELREIALKHDVWYWAYSTEGVYNQGDWREEPETATWLKFGYYIEDLDTLKQVHERVRDMDLFEITNSHPCNLEMNPPGVSKASGLQSICRLLGLDMSQVIAVGDSLNDLAMIHEAGLGVAMGNAQESVKVAADFVTLDNEQDGVAEVVKKYIVHPS</sequence>
<evidence type="ECO:0000313" key="1">
    <source>
        <dbReference type="EMBL" id="MFD2670687.1"/>
    </source>
</evidence>
<dbReference type="NCBIfam" id="TIGR01484">
    <property type="entry name" value="HAD-SF-IIB"/>
    <property type="match status" value="1"/>
</dbReference>
<dbReference type="InterPro" id="IPR006379">
    <property type="entry name" value="HAD-SF_hydro_IIB"/>
</dbReference>
<dbReference type="Gene3D" id="3.40.50.1000">
    <property type="entry name" value="HAD superfamily/HAD-like"/>
    <property type="match status" value="1"/>
</dbReference>
<dbReference type="SFLD" id="SFLDG01140">
    <property type="entry name" value="C2.B:_Phosphomannomutase_and_P"/>
    <property type="match status" value="1"/>
</dbReference>
<accession>A0ABW5R6N7</accession>
<dbReference type="PANTHER" id="PTHR10000:SF55">
    <property type="entry name" value="5-AMINO-6-(5-PHOSPHO-D-RIBITYLAMINO)URACIL PHOSPHATASE YCSE"/>
    <property type="match status" value="1"/>
</dbReference>
<dbReference type="CDD" id="cd07516">
    <property type="entry name" value="HAD_Pase"/>
    <property type="match status" value="1"/>
</dbReference>
<dbReference type="PROSITE" id="PS01229">
    <property type="entry name" value="COF_2"/>
    <property type="match status" value="1"/>
</dbReference>
<dbReference type="Proteomes" id="UP001597497">
    <property type="component" value="Unassembled WGS sequence"/>
</dbReference>
<dbReference type="Gene3D" id="3.30.1240.10">
    <property type="match status" value="1"/>
</dbReference>
<dbReference type="Pfam" id="PF08282">
    <property type="entry name" value="Hydrolase_3"/>
    <property type="match status" value="1"/>
</dbReference>
<dbReference type="RefSeq" id="WP_379928112.1">
    <property type="nucleotide sequence ID" value="NZ_JBHUMM010000005.1"/>
</dbReference>
<dbReference type="EMBL" id="JBHUMM010000005">
    <property type="protein sequence ID" value="MFD2670687.1"/>
    <property type="molecule type" value="Genomic_DNA"/>
</dbReference>
<comment type="caution">
    <text evidence="1">The sequence shown here is derived from an EMBL/GenBank/DDBJ whole genome shotgun (WGS) entry which is preliminary data.</text>
</comment>
<keyword evidence="1" id="KW-0378">Hydrolase</keyword>
<dbReference type="PRINTS" id="PR00119">
    <property type="entry name" value="CATATPASE"/>
</dbReference>